<reference evidence="1 2" key="1">
    <citation type="submission" date="2021-03" db="EMBL/GenBank/DDBJ databases">
        <title>Sequencing the genomes of 1000 actinobacteria strains.</title>
        <authorList>
            <person name="Klenk H.-P."/>
        </authorList>
    </citation>
    <scope>NUCLEOTIDE SEQUENCE [LARGE SCALE GENOMIC DNA]</scope>
    <source>
        <strain evidence="1 2">DSM 20168</strain>
    </source>
</reference>
<organism evidence="1 2">
    <name type="scientific">Glutamicibacter protophormiae</name>
    <name type="common">Brevibacterium protophormiae</name>
    <dbReference type="NCBI Taxonomy" id="37930"/>
    <lineage>
        <taxon>Bacteria</taxon>
        <taxon>Bacillati</taxon>
        <taxon>Actinomycetota</taxon>
        <taxon>Actinomycetes</taxon>
        <taxon>Micrococcales</taxon>
        <taxon>Micrococcaceae</taxon>
        <taxon>Glutamicibacter</taxon>
    </lineage>
</organism>
<accession>A0ABS4XNB3</accession>
<evidence type="ECO:0008006" key="3">
    <source>
        <dbReference type="Google" id="ProtNLM"/>
    </source>
</evidence>
<evidence type="ECO:0000313" key="2">
    <source>
        <dbReference type="Proteomes" id="UP001195422"/>
    </source>
</evidence>
<evidence type="ECO:0000313" key="1">
    <source>
        <dbReference type="EMBL" id="MBP2398011.1"/>
    </source>
</evidence>
<proteinExistence type="predicted"/>
<comment type="caution">
    <text evidence="1">The sequence shown here is derived from an EMBL/GenBank/DDBJ whole genome shotgun (WGS) entry which is preliminary data.</text>
</comment>
<dbReference type="RefSeq" id="WP_188949260.1">
    <property type="nucleotide sequence ID" value="NZ_BMPH01000013.1"/>
</dbReference>
<keyword evidence="2" id="KW-1185">Reference proteome</keyword>
<dbReference type="Proteomes" id="UP001195422">
    <property type="component" value="Unassembled WGS sequence"/>
</dbReference>
<name>A0ABS4XNB3_GLUPR</name>
<sequence>MAQWIDVWNSDDWREAAAEWIDQACSAYKISRVGGPDFWPASLHQISALVQTDAADLIFSANAPGLAAEAAATVKAGELLPDRVVMPLAIDRMAGYMLSPDFGHTMIDLGHSTENWELAMASLGSFQVALMGHEEDFFNAGVTVVDPQFLPEQFEQALMLHVSLDPAHPLYLDPARADALVANVDALSRAAQALHAGPVPLSLEHGGFDLAQVVVPAEPGEHGRILNLGAAHWAHPFSSLAAPLASMTEAWNCSVEDERVMRALAAYLDEFSAYGTPDDLYDLVAPACLVAPLAQHETWLRLLLDAGDEQLRENAALVLDTLALA</sequence>
<dbReference type="EMBL" id="JAGIOJ010000001">
    <property type="protein sequence ID" value="MBP2398011.1"/>
    <property type="molecule type" value="Genomic_DNA"/>
</dbReference>
<gene>
    <name evidence="1" type="ORF">JOF39_001092</name>
</gene>
<protein>
    <recommendedName>
        <fullName evidence="3">ABC transporter substrate-binding protein</fullName>
    </recommendedName>
</protein>